<accession>A0A4R1KJT7</accession>
<gene>
    <name evidence="1" type="ORF">DFQ05_2226</name>
</gene>
<name>A0A4R1KJT7_9FLAO</name>
<dbReference type="InterPro" id="IPR022385">
    <property type="entry name" value="Rhs_assc_core"/>
</dbReference>
<dbReference type="Gene3D" id="2.180.10.10">
    <property type="entry name" value="RHS repeat-associated core"/>
    <property type="match status" value="1"/>
</dbReference>
<sequence length="280" mass="32526">MPNRNIEGNYRYGYQGEYAEKEEVGSTNSFELRLWDSRIGRWMSTDPAGQFYSSYLGMGNNPINGVDPDGAIFRPIGSKAKKLWSEYKSMIIKTDKGKAIYDAIQNDKSYEVKVVYISELANNDDSWAYDENSKTIYISDGLTANQVENKNKEVGSWNHPNWILAGHELKHAWDHYKLGNKFLSMTRRNQEKSAVKFQNYLYSVFNDDGDFRKGYGPWQFSFFPSDKDFNPKLEKIRLKYEGIKHTIKSGLDNFPSRTFFQIQRVFEKKTYGNDNCGCKK</sequence>
<dbReference type="AlphaFoldDB" id="A0A4R1KJT7"/>
<protein>
    <submittedName>
        <fullName evidence="1">RHS repeat-associated protein</fullName>
    </submittedName>
</protein>
<dbReference type="NCBIfam" id="TIGR03696">
    <property type="entry name" value="Rhs_assc_core"/>
    <property type="match status" value="1"/>
</dbReference>
<dbReference type="EMBL" id="SMGI01000004">
    <property type="protein sequence ID" value="TCK65014.1"/>
    <property type="molecule type" value="Genomic_DNA"/>
</dbReference>
<keyword evidence="2" id="KW-1185">Reference proteome</keyword>
<dbReference type="Proteomes" id="UP000295714">
    <property type="component" value="Unassembled WGS sequence"/>
</dbReference>
<organism evidence="1 2">
    <name type="scientific">Winogradskyella wandonensis</name>
    <dbReference type="NCBI Taxonomy" id="1442586"/>
    <lineage>
        <taxon>Bacteria</taxon>
        <taxon>Pseudomonadati</taxon>
        <taxon>Bacteroidota</taxon>
        <taxon>Flavobacteriia</taxon>
        <taxon>Flavobacteriales</taxon>
        <taxon>Flavobacteriaceae</taxon>
        <taxon>Winogradskyella</taxon>
    </lineage>
</organism>
<evidence type="ECO:0000313" key="2">
    <source>
        <dbReference type="Proteomes" id="UP000295714"/>
    </source>
</evidence>
<reference evidence="1 2" key="1">
    <citation type="journal article" date="2015" name="Stand. Genomic Sci.">
        <title>Genomic Encyclopedia of Bacterial and Archaeal Type Strains, Phase III: the genomes of soil and plant-associated and newly described type strains.</title>
        <authorList>
            <person name="Whitman W.B."/>
            <person name="Woyke T."/>
            <person name="Klenk H.P."/>
            <person name="Zhou Y."/>
            <person name="Lilburn T.G."/>
            <person name="Beck B.J."/>
            <person name="De Vos P."/>
            <person name="Vandamme P."/>
            <person name="Eisen J.A."/>
            <person name="Garrity G."/>
            <person name="Hugenholtz P."/>
            <person name="Kyrpides N.C."/>
        </authorList>
    </citation>
    <scope>NUCLEOTIDE SEQUENCE [LARGE SCALE GENOMIC DNA]</scope>
    <source>
        <strain evidence="1 2">CECT 8445</strain>
    </source>
</reference>
<proteinExistence type="predicted"/>
<evidence type="ECO:0000313" key="1">
    <source>
        <dbReference type="EMBL" id="TCK65014.1"/>
    </source>
</evidence>
<comment type="caution">
    <text evidence="1">The sequence shown here is derived from an EMBL/GenBank/DDBJ whole genome shotgun (WGS) entry which is preliminary data.</text>
</comment>